<dbReference type="Proteomes" id="UP000234343">
    <property type="component" value="Chromosome"/>
</dbReference>
<dbReference type="EMBL" id="CP025491">
    <property type="protein sequence ID" value="AUH73903.1"/>
    <property type="molecule type" value="Genomic_DNA"/>
</dbReference>
<dbReference type="Pfam" id="PF00756">
    <property type="entry name" value="Esterase"/>
    <property type="match status" value="1"/>
</dbReference>
<proteinExistence type="predicted"/>
<dbReference type="AlphaFoldDB" id="A0A2H5FQW9"/>
<name>A0A2H5FQW9_9GAMM</name>
<dbReference type="SUPFAM" id="SSF53474">
    <property type="entry name" value="alpha/beta-Hydrolases"/>
    <property type="match status" value="1"/>
</dbReference>
<dbReference type="PANTHER" id="PTHR48098:SF3">
    <property type="entry name" value="IRON(III) ENTEROBACTIN ESTERASE"/>
    <property type="match status" value="1"/>
</dbReference>
<dbReference type="Gene3D" id="3.40.50.1820">
    <property type="entry name" value="alpha/beta hydrolase"/>
    <property type="match status" value="1"/>
</dbReference>
<organism evidence="2 3">
    <name type="scientific">Legionella sainthelensi</name>
    <dbReference type="NCBI Taxonomy" id="28087"/>
    <lineage>
        <taxon>Bacteria</taxon>
        <taxon>Pseudomonadati</taxon>
        <taxon>Pseudomonadota</taxon>
        <taxon>Gammaproteobacteria</taxon>
        <taxon>Legionellales</taxon>
        <taxon>Legionellaceae</taxon>
        <taxon>Legionella</taxon>
    </lineage>
</organism>
<gene>
    <name evidence="2" type="ORF">CAB17_03070</name>
</gene>
<dbReference type="InterPro" id="IPR029058">
    <property type="entry name" value="AB_hydrolase_fold"/>
</dbReference>
<evidence type="ECO:0000313" key="3">
    <source>
        <dbReference type="Proteomes" id="UP000234343"/>
    </source>
</evidence>
<sequence>MQDQLNKKTFHLPLCNLDNGETFLDKRNSSVLVLPNANPEQTWYKGEISDQRGSLQTQYIDAKEQGFGERKLWVYTPPDFNPKKKEAYKLMVITDGGTYTTLMKPHLDRQQKKNPMLRDTVIAFVGNVREGSVKYHPVNLVEGISKDDTDHRQYEFLDHSEEFYAAVIAPTIERLRQDPTLHLSNKAEDTILTGFSLGGHFAAEAGLAHPENIGNVICLSGAFNTSIKSLGTQLKESNRKHGLNIFMSIGQLETLRQTPDNQAKYSVTAETRLEANQRFFEELQRNGHNVEFISLPSGHNELSTIHVITDQALPFVCANKPYTKDEHSELLQPSEKKLLEARERMQNFRAMSHKAPDLTASQDEIKKDDSSITPFTTTAKPSGIN</sequence>
<evidence type="ECO:0000256" key="1">
    <source>
        <dbReference type="SAM" id="MobiDB-lite"/>
    </source>
</evidence>
<dbReference type="InterPro" id="IPR050583">
    <property type="entry name" value="Mycobacterial_A85_antigen"/>
</dbReference>
<evidence type="ECO:0008006" key="4">
    <source>
        <dbReference type="Google" id="ProtNLM"/>
    </source>
</evidence>
<dbReference type="KEGG" id="lsh:CAB17_03070"/>
<dbReference type="InterPro" id="IPR000801">
    <property type="entry name" value="Esterase-like"/>
</dbReference>
<accession>A0A2H5FQW9</accession>
<keyword evidence="3" id="KW-1185">Reference proteome</keyword>
<reference evidence="2 3" key="1">
    <citation type="submission" date="2017-12" db="EMBL/GenBank/DDBJ databases">
        <title>Legionella sainthelensi LA01-117, whole genome sequence of a clinical isolate from New Zealand.</title>
        <authorList>
            <person name="Cree S.L."/>
            <person name="Slow S."/>
            <person name="Kennedy M.A."/>
            <person name="Murdoch D.R."/>
            <person name="Biggs P.J."/>
            <person name="Anderson T."/>
        </authorList>
    </citation>
    <scope>NUCLEOTIDE SEQUENCE [LARGE SCALE GENOMIC DNA]</scope>
    <source>
        <strain evidence="2 3">LA01-117</strain>
    </source>
</reference>
<dbReference type="PANTHER" id="PTHR48098">
    <property type="entry name" value="ENTEROCHELIN ESTERASE-RELATED"/>
    <property type="match status" value="1"/>
</dbReference>
<evidence type="ECO:0000313" key="2">
    <source>
        <dbReference type="EMBL" id="AUH73903.1"/>
    </source>
</evidence>
<feature type="compositionally biased region" description="Polar residues" evidence="1">
    <location>
        <begin position="371"/>
        <end position="385"/>
    </location>
</feature>
<feature type="region of interest" description="Disordered" evidence="1">
    <location>
        <begin position="350"/>
        <end position="385"/>
    </location>
</feature>
<protein>
    <recommendedName>
        <fullName evidence="4">Esterase</fullName>
    </recommendedName>
</protein>